<evidence type="ECO:0000313" key="11">
    <source>
        <dbReference type="Proteomes" id="UP001054252"/>
    </source>
</evidence>
<sequence length="324" mass="36081">MSDKPRDHFYYNPAFNTDGKTSTYYNPRAASAVSSYMSLTDCLHTTTSMDYTSLEKAFGLSPSSSEVFSSIEGNQKQVSVAGDLGGASSEIMTTTTPNSSISCSSSEAGVEEDSDKTKKEEQSPKESVDGGGESSKKVNKGKKKADKKQREPRVAFMTKSEVDHLEDGYRWRKYGQKAVKNSPYPRSYYRCTTQKCTVKKRVERSYQDPSVVITTYEGQHNHPLPTTLRGSSAVGFFPPSMLTPMPMMGATPSFPHELLMQINQGRMNFSQGSGAAGSIYAQNVNPFNQYQQQQQQYQQHHDQVPPDYGLLQDIVPSMFFKHEP</sequence>
<feature type="compositionally biased region" description="Low complexity" evidence="8">
    <location>
        <begin position="93"/>
        <end position="106"/>
    </location>
</feature>
<evidence type="ECO:0000313" key="10">
    <source>
        <dbReference type="EMBL" id="GKU92498.1"/>
    </source>
</evidence>
<keyword evidence="5 7" id="KW-0804">Transcription</keyword>
<dbReference type="PROSITE" id="PS50811">
    <property type="entry name" value="WRKY"/>
    <property type="match status" value="1"/>
</dbReference>
<keyword evidence="11" id="KW-1185">Reference proteome</keyword>
<evidence type="ECO:0000259" key="9">
    <source>
        <dbReference type="PROSITE" id="PS50811"/>
    </source>
</evidence>
<keyword evidence="4 7" id="KW-0238">DNA-binding</keyword>
<feature type="region of interest" description="Disordered" evidence="8">
    <location>
        <begin position="89"/>
        <end position="153"/>
    </location>
</feature>
<dbReference type="InterPro" id="IPR044810">
    <property type="entry name" value="WRKY_plant"/>
</dbReference>
<reference evidence="10 11" key="1">
    <citation type="journal article" date="2021" name="Commun. Biol.">
        <title>The genome of Shorea leprosula (Dipterocarpaceae) highlights the ecological relevance of drought in aseasonal tropical rainforests.</title>
        <authorList>
            <person name="Ng K.K.S."/>
            <person name="Kobayashi M.J."/>
            <person name="Fawcett J.A."/>
            <person name="Hatakeyama M."/>
            <person name="Paape T."/>
            <person name="Ng C.H."/>
            <person name="Ang C.C."/>
            <person name="Tnah L.H."/>
            <person name="Lee C.T."/>
            <person name="Nishiyama T."/>
            <person name="Sese J."/>
            <person name="O'Brien M.J."/>
            <person name="Copetti D."/>
            <person name="Mohd Noor M.I."/>
            <person name="Ong R.C."/>
            <person name="Putra M."/>
            <person name="Sireger I.Z."/>
            <person name="Indrioko S."/>
            <person name="Kosugi Y."/>
            <person name="Izuno A."/>
            <person name="Isagi Y."/>
            <person name="Lee S.L."/>
            <person name="Shimizu K.K."/>
        </authorList>
    </citation>
    <scope>NUCLEOTIDE SEQUENCE [LARGE SCALE GENOMIC DNA]</scope>
    <source>
        <strain evidence="10">214</strain>
    </source>
</reference>
<keyword evidence="6 7" id="KW-0539">Nucleus</keyword>
<dbReference type="InterPro" id="IPR003657">
    <property type="entry name" value="WRKY_dom"/>
</dbReference>
<evidence type="ECO:0000256" key="4">
    <source>
        <dbReference type="ARBA" id="ARBA00023125"/>
    </source>
</evidence>
<dbReference type="AlphaFoldDB" id="A0AAV5HUG0"/>
<dbReference type="EMBL" id="BPVZ01000006">
    <property type="protein sequence ID" value="GKU92498.1"/>
    <property type="molecule type" value="Genomic_DNA"/>
</dbReference>
<dbReference type="PANTHER" id="PTHR31221">
    <property type="entry name" value="WRKY TRANSCRIPTION FACTOR PROTEIN 1-RELATED"/>
    <property type="match status" value="1"/>
</dbReference>
<dbReference type="PANTHER" id="PTHR31221:SF320">
    <property type="entry name" value="WRKY TRANSCRIPTION FACTOR 20"/>
    <property type="match status" value="1"/>
</dbReference>
<feature type="compositionally biased region" description="Basic and acidic residues" evidence="8">
    <location>
        <begin position="115"/>
        <end position="128"/>
    </location>
</feature>
<proteinExistence type="inferred from homology"/>
<dbReference type="GO" id="GO:0043565">
    <property type="term" value="F:sequence-specific DNA binding"/>
    <property type="evidence" value="ECO:0007669"/>
    <property type="project" value="InterPro"/>
</dbReference>
<name>A0AAV5HUG0_9ROSI</name>
<dbReference type="SMART" id="SM00774">
    <property type="entry name" value="WRKY"/>
    <property type="match status" value="1"/>
</dbReference>
<dbReference type="PIRSF" id="PIRSF038130">
    <property type="entry name" value="TF_WRKY_IIc"/>
    <property type="match status" value="1"/>
</dbReference>
<evidence type="ECO:0000256" key="2">
    <source>
        <dbReference type="ARBA" id="ARBA00008964"/>
    </source>
</evidence>
<keyword evidence="3 7" id="KW-0805">Transcription regulation</keyword>
<accession>A0AAV5HUG0</accession>
<evidence type="ECO:0000256" key="5">
    <source>
        <dbReference type="ARBA" id="ARBA00023163"/>
    </source>
</evidence>
<feature type="compositionally biased region" description="Basic residues" evidence="8">
    <location>
        <begin position="137"/>
        <end position="147"/>
    </location>
</feature>
<comment type="caution">
    <text evidence="10">The sequence shown here is derived from an EMBL/GenBank/DDBJ whole genome shotgun (WGS) entry which is preliminary data.</text>
</comment>
<comment type="similarity">
    <text evidence="2 7">Belongs to the WRKY group II-c family.</text>
</comment>
<feature type="domain" description="WRKY" evidence="9">
    <location>
        <begin position="160"/>
        <end position="225"/>
    </location>
</feature>
<evidence type="ECO:0000256" key="8">
    <source>
        <dbReference type="SAM" id="MobiDB-lite"/>
    </source>
</evidence>
<dbReference type="GO" id="GO:0005634">
    <property type="term" value="C:nucleus"/>
    <property type="evidence" value="ECO:0007669"/>
    <property type="project" value="UniProtKB-SubCell"/>
</dbReference>
<dbReference type="Proteomes" id="UP001054252">
    <property type="component" value="Unassembled WGS sequence"/>
</dbReference>
<evidence type="ECO:0000256" key="1">
    <source>
        <dbReference type="ARBA" id="ARBA00004123"/>
    </source>
</evidence>
<dbReference type="FunFam" id="2.20.25.80:FF:000003">
    <property type="entry name" value="WRKY transcription factor 57"/>
    <property type="match status" value="1"/>
</dbReference>
<protein>
    <recommendedName>
        <fullName evidence="7">WRKY transcription factor</fullName>
    </recommendedName>
</protein>
<comment type="subcellular location">
    <subcellularLocation>
        <location evidence="1 7">Nucleus</location>
    </subcellularLocation>
</comment>
<dbReference type="Gene3D" id="2.20.25.80">
    <property type="entry name" value="WRKY domain"/>
    <property type="match status" value="1"/>
</dbReference>
<dbReference type="SUPFAM" id="SSF118290">
    <property type="entry name" value="WRKY DNA-binding domain"/>
    <property type="match status" value="1"/>
</dbReference>
<evidence type="ECO:0000256" key="3">
    <source>
        <dbReference type="ARBA" id="ARBA00023015"/>
    </source>
</evidence>
<dbReference type="InterPro" id="IPR017396">
    <property type="entry name" value="TF_WRKY_IIc"/>
</dbReference>
<evidence type="ECO:0000256" key="6">
    <source>
        <dbReference type="ARBA" id="ARBA00023242"/>
    </source>
</evidence>
<evidence type="ECO:0000256" key="7">
    <source>
        <dbReference type="PIRNR" id="PIRNR038130"/>
    </source>
</evidence>
<gene>
    <name evidence="10" type="ORF">SLEP1_g6212</name>
</gene>
<dbReference type="Pfam" id="PF03106">
    <property type="entry name" value="WRKY"/>
    <property type="match status" value="1"/>
</dbReference>
<dbReference type="GO" id="GO:0003700">
    <property type="term" value="F:DNA-binding transcription factor activity"/>
    <property type="evidence" value="ECO:0007669"/>
    <property type="project" value="UniProtKB-UniRule"/>
</dbReference>
<dbReference type="InterPro" id="IPR036576">
    <property type="entry name" value="WRKY_dom_sf"/>
</dbReference>
<organism evidence="10 11">
    <name type="scientific">Rubroshorea leprosula</name>
    <dbReference type="NCBI Taxonomy" id="152421"/>
    <lineage>
        <taxon>Eukaryota</taxon>
        <taxon>Viridiplantae</taxon>
        <taxon>Streptophyta</taxon>
        <taxon>Embryophyta</taxon>
        <taxon>Tracheophyta</taxon>
        <taxon>Spermatophyta</taxon>
        <taxon>Magnoliopsida</taxon>
        <taxon>eudicotyledons</taxon>
        <taxon>Gunneridae</taxon>
        <taxon>Pentapetalae</taxon>
        <taxon>rosids</taxon>
        <taxon>malvids</taxon>
        <taxon>Malvales</taxon>
        <taxon>Dipterocarpaceae</taxon>
        <taxon>Rubroshorea</taxon>
    </lineage>
</organism>